<dbReference type="Gene3D" id="3.30.530.20">
    <property type="match status" value="1"/>
</dbReference>
<dbReference type="SUPFAM" id="SSF55961">
    <property type="entry name" value="Bet v1-like"/>
    <property type="match status" value="1"/>
</dbReference>
<dbReference type="Pfam" id="PF10604">
    <property type="entry name" value="Polyketide_cyc2"/>
    <property type="match status" value="1"/>
</dbReference>
<name>A0A2S9Y3D9_9BACT</name>
<dbReference type="OrthoDB" id="9807923at2"/>
<protein>
    <submittedName>
        <fullName evidence="2">Polyketide cyclase / dehydrase and lipid transport</fullName>
    </submittedName>
</protein>
<dbReference type="RefSeq" id="WP_106093076.1">
    <property type="nucleotide sequence ID" value="NZ_PVNL01000120.1"/>
</dbReference>
<comment type="caution">
    <text evidence="2">The sequence shown here is derived from an EMBL/GenBank/DDBJ whole genome shotgun (WGS) entry which is preliminary data.</text>
</comment>
<gene>
    <name evidence="2" type="ORF">ENSA7_62190</name>
</gene>
<dbReference type="AlphaFoldDB" id="A0A2S9Y3D9"/>
<dbReference type="InterPro" id="IPR023393">
    <property type="entry name" value="START-like_dom_sf"/>
</dbReference>
<dbReference type="InterPro" id="IPR019587">
    <property type="entry name" value="Polyketide_cyclase/dehydratase"/>
</dbReference>
<organism evidence="2 3">
    <name type="scientific">Enhygromyxa salina</name>
    <dbReference type="NCBI Taxonomy" id="215803"/>
    <lineage>
        <taxon>Bacteria</taxon>
        <taxon>Pseudomonadati</taxon>
        <taxon>Myxococcota</taxon>
        <taxon>Polyangia</taxon>
        <taxon>Nannocystales</taxon>
        <taxon>Nannocystaceae</taxon>
        <taxon>Enhygromyxa</taxon>
    </lineage>
</organism>
<dbReference type="EMBL" id="PVNL01000120">
    <property type="protein sequence ID" value="PRP99581.1"/>
    <property type="molecule type" value="Genomic_DNA"/>
</dbReference>
<reference evidence="2 3" key="1">
    <citation type="submission" date="2018-03" db="EMBL/GenBank/DDBJ databases">
        <title>Draft Genome Sequences of the Obligatory Marine Myxobacteria Enhygromyxa salina SWB007.</title>
        <authorList>
            <person name="Poehlein A."/>
            <person name="Moghaddam J.A."/>
            <person name="Harms H."/>
            <person name="Alanjari M."/>
            <person name="Koenig G.M."/>
            <person name="Daniel R."/>
            <person name="Schaeberle T.F."/>
        </authorList>
    </citation>
    <scope>NUCLEOTIDE SEQUENCE [LARGE SCALE GENOMIC DNA]</scope>
    <source>
        <strain evidence="2 3">SWB007</strain>
    </source>
</reference>
<keyword evidence="1" id="KW-1133">Transmembrane helix</keyword>
<evidence type="ECO:0000256" key="1">
    <source>
        <dbReference type="SAM" id="Phobius"/>
    </source>
</evidence>
<proteinExistence type="predicted"/>
<evidence type="ECO:0000313" key="3">
    <source>
        <dbReference type="Proteomes" id="UP000238823"/>
    </source>
</evidence>
<keyword evidence="1" id="KW-0812">Transmembrane</keyword>
<keyword evidence="1" id="KW-0472">Membrane</keyword>
<evidence type="ECO:0000313" key="2">
    <source>
        <dbReference type="EMBL" id="PRP99581.1"/>
    </source>
</evidence>
<feature type="transmembrane region" description="Helical" evidence="1">
    <location>
        <begin position="20"/>
        <end position="42"/>
    </location>
</feature>
<sequence>MNAANTESLAGNDKPSVKLMLKWVGLLLLAAAACMLVVGLLLPREWHVEQSVEIQADVAQIHALVGNVERWDDWMFDPAQAEADMSVTTEGEPGRVGSTIKWSGKGSNGSMTLVEVDPEAGIRWDGRIETDEINNHGSIRYEPLEGGVVRVTLTDDGTLPPVLGGYFVPVMNSALSQHFEAALGRLAVAAKAP</sequence>
<dbReference type="Proteomes" id="UP000238823">
    <property type="component" value="Unassembled WGS sequence"/>
</dbReference>
<accession>A0A2S9Y3D9</accession>